<comment type="caution">
    <text evidence="3">The sequence shown here is derived from an EMBL/GenBank/DDBJ whole genome shotgun (WGS) entry which is preliminary data.</text>
</comment>
<organism evidence="3 4">
    <name type="scientific">Thalassobius vesicularis</name>
    <dbReference type="NCBI Taxonomy" id="1294297"/>
    <lineage>
        <taxon>Bacteria</taxon>
        <taxon>Pseudomonadati</taxon>
        <taxon>Pseudomonadota</taxon>
        <taxon>Alphaproteobacteria</taxon>
        <taxon>Rhodobacterales</taxon>
        <taxon>Roseobacteraceae</taxon>
        <taxon>Thalassovita</taxon>
    </lineage>
</organism>
<dbReference type="EMBL" id="SSMD01000010">
    <property type="protein sequence ID" value="THD71791.1"/>
    <property type="molecule type" value="Genomic_DNA"/>
</dbReference>
<evidence type="ECO:0000256" key="1">
    <source>
        <dbReference type="ARBA" id="ARBA00005291"/>
    </source>
</evidence>
<proteinExistence type="inferred from homology"/>
<dbReference type="InterPro" id="IPR011008">
    <property type="entry name" value="Dimeric_a/b-barrel"/>
</dbReference>
<protein>
    <submittedName>
        <fullName evidence="3">NIPSNAP family protein</fullName>
    </submittedName>
</protein>
<dbReference type="PANTHER" id="PTHR21017">
    <property type="entry name" value="NIPSNAP-RELATED"/>
    <property type="match status" value="1"/>
</dbReference>
<sequence>MIYELRAYDLMPGQGPAYLDRFCRDGVQYVTRHLPMAGYWLTDSGALNRLYHLWVYESLSERLACRAGLAGDADWNKGFVPKGFPLIVAQANRLMALEEGSETLSAVVSARRQTHPAHGVGVPLFADGYLALTLGTARSEAEMLGRWRVVSGEDPGQVVTLYRHGAGDPMVSAAGAQRHELLRAVSCSPLR</sequence>
<accession>A0A4S3M662</accession>
<feature type="domain" description="NIPSNAP" evidence="2">
    <location>
        <begin position="3"/>
        <end position="97"/>
    </location>
</feature>
<evidence type="ECO:0000313" key="3">
    <source>
        <dbReference type="EMBL" id="THD71791.1"/>
    </source>
</evidence>
<reference evidence="3 4" key="1">
    <citation type="submission" date="2019-04" db="EMBL/GenBank/DDBJ databases">
        <title>Draft genome sequence of Youngimonas vesicularis.</title>
        <authorList>
            <person name="Hameed A."/>
        </authorList>
    </citation>
    <scope>NUCLEOTIDE SEQUENCE [LARGE SCALE GENOMIC DNA]</scope>
    <source>
        <strain evidence="3 4">CC-AMW-E</strain>
    </source>
</reference>
<evidence type="ECO:0000313" key="4">
    <source>
        <dbReference type="Proteomes" id="UP000306113"/>
    </source>
</evidence>
<dbReference type="Proteomes" id="UP000306113">
    <property type="component" value="Unassembled WGS sequence"/>
</dbReference>
<name>A0A4S3M662_9RHOB</name>
<dbReference type="InterPro" id="IPR051557">
    <property type="entry name" value="NipSnap_domain"/>
</dbReference>
<dbReference type="OrthoDB" id="4124121at2"/>
<dbReference type="PANTHER" id="PTHR21017:SF17">
    <property type="entry name" value="PROTEIN NIPSNAP"/>
    <property type="match status" value="1"/>
</dbReference>
<dbReference type="SUPFAM" id="SSF54909">
    <property type="entry name" value="Dimeric alpha+beta barrel"/>
    <property type="match status" value="1"/>
</dbReference>
<dbReference type="RefSeq" id="WP_136340438.1">
    <property type="nucleotide sequence ID" value="NZ_SSMD01000010.1"/>
</dbReference>
<dbReference type="Pfam" id="PF07978">
    <property type="entry name" value="NIPSNAP"/>
    <property type="match status" value="1"/>
</dbReference>
<gene>
    <name evidence="3" type="ORF">E7681_16895</name>
</gene>
<dbReference type="Gene3D" id="3.30.70.100">
    <property type="match status" value="1"/>
</dbReference>
<keyword evidence="4" id="KW-1185">Reference proteome</keyword>
<evidence type="ECO:0000259" key="2">
    <source>
        <dbReference type="Pfam" id="PF07978"/>
    </source>
</evidence>
<dbReference type="AlphaFoldDB" id="A0A4S3M662"/>
<comment type="similarity">
    <text evidence="1">Belongs to the NipSnap family.</text>
</comment>
<dbReference type="InterPro" id="IPR012577">
    <property type="entry name" value="NIPSNAP"/>
</dbReference>